<reference evidence="2 3" key="1">
    <citation type="submission" date="2019-07" db="EMBL/GenBank/DDBJ databases">
        <title>Draft genome sequences of 15 bacterial species constituting the stable defined intestinal microbiota of the GM15 gnotobiotic mouse model.</title>
        <authorList>
            <person name="Elie C."/>
            <person name="Mathieu A."/>
            <person name="Saliou A."/>
            <person name="Darnaud M."/>
            <person name="Leulier F."/>
            <person name="Tamellini A."/>
        </authorList>
    </citation>
    <scope>NUCLEOTIDE SEQUENCE [LARGE SCALE GENOMIC DNA]</scope>
    <source>
        <strain evidence="3">ASF 502</strain>
    </source>
</reference>
<comment type="caution">
    <text evidence="2">The sequence shown here is derived from an EMBL/GenBank/DDBJ whole genome shotgun (WGS) entry which is preliminary data.</text>
</comment>
<name>A0A9X5CD12_9FIRM</name>
<dbReference type="AlphaFoldDB" id="A0A9X5CD12"/>
<feature type="transmembrane region" description="Helical" evidence="1">
    <location>
        <begin position="9"/>
        <end position="35"/>
    </location>
</feature>
<sequence length="324" mass="37976">MTMARDEYIFLIILAVNLIVSVLYLAAGIVLMVPARASLADGNDEEILYDNRRTYVIRFIEMILCPVIVPLFFFMGHLFYLFVFWRDANLVDVVFSKDRVKTNLKADEEAERNIIPLEEALLVNEKKDLRSVFVNVMREDIRNSLASITLALDSEDSETSHYAAAVLSDELNKFRIFVQKQLTQVREKKDSDTEGEEILVDYMDSILKQHVFSDHEQRKYVNEMAEAAELLYEKDASRITLERYEAVCLRTLEMKDYGVAETWCRRMEEQYPDELSAYTCRLKLYFARQDREAFFQTLDALKKSDVVIDRETLELIRIFSTRRQ</sequence>
<accession>A0A9X5CD12</accession>
<dbReference type="RefSeq" id="WP_004082944.1">
    <property type="nucleotide sequence ID" value="NZ_CASCYM010000067.1"/>
</dbReference>
<dbReference type="Proteomes" id="UP000474104">
    <property type="component" value="Unassembled WGS sequence"/>
</dbReference>
<keyword evidence="1" id="KW-0472">Membrane</keyword>
<keyword evidence="1" id="KW-1133">Transmembrane helix</keyword>
<feature type="transmembrane region" description="Helical" evidence="1">
    <location>
        <begin position="55"/>
        <end position="83"/>
    </location>
</feature>
<organism evidence="2 3">
    <name type="scientific">Schaedlerella arabinosiphila</name>
    <dbReference type="NCBI Taxonomy" id="2044587"/>
    <lineage>
        <taxon>Bacteria</taxon>
        <taxon>Bacillati</taxon>
        <taxon>Bacillota</taxon>
        <taxon>Clostridia</taxon>
        <taxon>Lachnospirales</taxon>
        <taxon>Lachnospiraceae</taxon>
        <taxon>Schaedlerella</taxon>
    </lineage>
</organism>
<proteinExistence type="predicted"/>
<dbReference type="EMBL" id="VIRB01000164">
    <property type="protein sequence ID" value="NDO72450.1"/>
    <property type="molecule type" value="Genomic_DNA"/>
</dbReference>
<evidence type="ECO:0000256" key="1">
    <source>
        <dbReference type="SAM" id="Phobius"/>
    </source>
</evidence>
<gene>
    <name evidence="2" type="ORF">FMM80_29020</name>
</gene>
<dbReference type="OrthoDB" id="2065454at2"/>
<evidence type="ECO:0000313" key="2">
    <source>
        <dbReference type="EMBL" id="NDO72450.1"/>
    </source>
</evidence>
<protein>
    <submittedName>
        <fullName evidence="2">Uncharacterized protein</fullName>
    </submittedName>
</protein>
<evidence type="ECO:0000313" key="3">
    <source>
        <dbReference type="Proteomes" id="UP000474104"/>
    </source>
</evidence>
<keyword evidence="1" id="KW-0812">Transmembrane</keyword>